<protein>
    <recommendedName>
        <fullName evidence="1">Dimethylamine monooxygenase subunit DmmA-like C-terminal domain-containing protein</fullName>
    </recommendedName>
</protein>
<evidence type="ECO:0000259" key="1">
    <source>
        <dbReference type="Pfam" id="PF22289"/>
    </source>
</evidence>
<comment type="caution">
    <text evidence="2">The sequence shown here is derived from an EMBL/GenBank/DDBJ whole genome shotgun (WGS) entry which is preliminary data.</text>
</comment>
<dbReference type="EMBL" id="JAAHBT010000234">
    <property type="protein sequence ID" value="NES11328.1"/>
    <property type="molecule type" value="Genomic_DNA"/>
</dbReference>
<reference evidence="2 3" key="1">
    <citation type="submission" date="2020-02" db="EMBL/GenBank/DDBJ databases">
        <title>Broccoli isolated Pseudomonas sp.</title>
        <authorList>
            <person name="Fujikawa T."/>
            <person name="Sawada H."/>
        </authorList>
    </citation>
    <scope>NUCLEOTIDE SEQUENCE [LARGE SCALE GENOMIC DNA]</scope>
    <source>
        <strain evidence="2 3">JCM 32154</strain>
    </source>
</reference>
<name>A0A6I5RVG8_9PSED</name>
<dbReference type="InterPro" id="IPR048037">
    <property type="entry name" value="DmmA-like_C"/>
</dbReference>
<dbReference type="Proteomes" id="UP000471751">
    <property type="component" value="Unassembled WGS sequence"/>
</dbReference>
<dbReference type="RefSeq" id="WP_163938872.1">
    <property type="nucleotide sequence ID" value="NZ_BMQU01000003.1"/>
</dbReference>
<gene>
    <name evidence="2" type="ORF">G3O07_18805</name>
</gene>
<feature type="domain" description="Dimethylamine monooxygenase subunit DmmA-like C-terminal" evidence="1">
    <location>
        <begin position="127"/>
        <end position="169"/>
    </location>
</feature>
<organism evidence="2 3">
    <name type="scientific">Pseudomonas laurentiana</name>
    <dbReference type="NCBI Taxonomy" id="2364649"/>
    <lineage>
        <taxon>Bacteria</taxon>
        <taxon>Pseudomonadati</taxon>
        <taxon>Pseudomonadota</taxon>
        <taxon>Gammaproteobacteria</taxon>
        <taxon>Pseudomonadales</taxon>
        <taxon>Pseudomonadaceae</taxon>
        <taxon>Pseudomonas</taxon>
    </lineage>
</organism>
<dbReference type="Pfam" id="PF22289">
    <property type="entry name" value="DmmA-like_C"/>
    <property type="match status" value="1"/>
</dbReference>
<evidence type="ECO:0000313" key="3">
    <source>
        <dbReference type="Proteomes" id="UP000471751"/>
    </source>
</evidence>
<sequence length="182" mass="19541">MANSTASPHAPFKSVPYYPPMAINPDARCHLVISDGSDLPRTQALVSRLAQTPRVDSLVLGASDTPSLQRLLQVLAQWFAGLHVGVQLHVLGSEAFLWTIHAQATAHGLSNEEISLCSPTDAMQRLVYCVHCANVHSHPLADAVKCPACAVALEVREHFSRRLGAYLGVCRNADAPYSGLPA</sequence>
<dbReference type="AlphaFoldDB" id="A0A6I5RVG8"/>
<dbReference type="NCBIfam" id="NF041259">
    <property type="entry name" value="mono_DmmA_fam"/>
    <property type="match status" value="1"/>
</dbReference>
<proteinExistence type="predicted"/>
<evidence type="ECO:0000313" key="2">
    <source>
        <dbReference type="EMBL" id="NES11328.1"/>
    </source>
</evidence>
<accession>A0A6I5RVG8</accession>
<keyword evidence="3" id="KW-1185">Reference proteome</keyword>